<organism evidence="1 2">
    <name type="scientific">Streptomyces citrinus</name>
    <dbReference type="NCBI Taxonomy" id="3118173"/>
    <lineage>
        <taxon>Bacteria</taxon>
        <taxon>Bacillati</taxon>
        <taxon>Actinomycetota</taxon>
        <taxon>Actinomycetes</taxon>
        <taxon>Kitasatosporales</taxon>
        <taxon>Streptomycetaceae</taxon>
        <taxon>Streptomyces</taxon>
    </lineage>
</organism>
<accession>A0ACD5A4J2</accession>
<evidence type="ECO:0000313" key="1">
    <source>
        <dbReference type="EMBL" id="WWQ62078.1"/>
    </source>
</evidence>
<gene>
    <name evidence="1" type="ORF">V2W30_00965</name>
</gene>
<name>A0ACD5A4J2_9ACTN</name>
<protein>
    <submittedName>
        <fullName evidence="1">Helix-turn-helix domain-containing protein</fullName>
    </submittedName>
</protein>
<keyword evidence="2" id="KW-1185">Reference proteome</keyword>
<evidence type="ECO:0000313" key="2">
    <source>
        <dbReference type="Proteomes" id="UP001432251"/>
    </source>
</evidence>
<dbReference type="EMBL" id="CP146022">
    <property type="protein sequence ID" value="WWQ62078.1"/>
    <property type="molecule type" value="Genomic_DNA"/>
</dbReference>
<dbReference type="Proteomes" id="UP001432251">
    <property type="component" value="Chromosome"/>
</dbReference>
<reference evidence="1" key="1">
    <citation type="journal article" date="2025" name="Int. J. Syst. Evol. Microbiol.">
        <title>Streptomyces citrinus sp. nov., with yellow diffusible pigment.</title>
        <authorList>
            <person name="He Y."/>
            <person name="Yang E."/>
            <person name="Xu J."/>
            <person name="Sun Y."/>
            <person name="Sun L."/>
        </authorList>
    </citation>
    <scope>NUCLEOTIDE SEQUENCE</scope>
    <source>
        <strain evidence="1">Q6</strain>
    </source>
</reference>
<proteinExistence type="predicted"/>
<sequence length="425" mass="45782">MEASRYGTIGAAPARPASPADGARPPVPESAVSDPPQVDAVLQRAATALLGRLSTLVDRSLARLRAEIVHYSSPLLAPPEVAHSTHVALEVAVGSLAHPERFAESGERAWAVGRKRAAQGIPLLAVTQAYRIGASVIWDGLVEAVMEESPEDAQLLVYAANDFWRWVERDMNLLKEAHRERTVGLTRDDARKLLPALKALLRGHSDPVDLSGAAVILELPLVGRYAVVRLGGAAAERPAEAPVRQEVGGLQLNWCPYADGQVVVALLRDRPVEQLREAVPVGAGVRGGLSPVVDGLAGLRRARELAELALGTCTRDGELAALEDRMSAGFVLSRPDLAGELITRTLGEVMALEATDRRILMETLEVWLDCQGSAGQAGTLLYCHRNTVLNRLRRLERLTGRRLDHPRDLIDLALALDAYRLNGAA</sequence>